<evidence type="ECO:0000313" key="7">
    <source>
        <dbReference type="Proteomes" id="UP000016496"/>
    </source>
</evidence>
<dbReference type="SMART" id="SM00411">
    <property type="entry name" value="BHL"/>
    <property type="match status" value="1"/>
</dbReference>
<dbReference type="AlphaFoldDB" id="U2C6L2"/>
<evidence type="ECO:0000256" key="2">
    <source>
        <dbReference type="ARBA" id="ARBA00023125"/>
    </source>
</evidence>
<dbReference type="Gene3D" id="3.10.350.10">
    <property type="entry name" value="LysM domain"/>
    <property type="match status" value="1"/>
</dbReference>
<sequence>MNERLTIQDFTVLLASKHNMTEKDAETFVKEFFLLIEQALKNEKYINIKGLGTFKLINVDSTESVNESTGEQFKTQEHSKISFTPDTNLKEAINKPFAHFETVILNENTLLEDIPTDEIAAEEKGTEEERLSGVEDHPIAEQVNTENLVAETTPAEESVLRNVKEQHEEIRKKEFAKNEEKTDKYAKLESLSKSDTHEQRKSYIYYLTVCIFAILLLCGGVVFFVYYPDIFPSSPREESFDLPMNAHPAPLPEQITDTVAKKDTISEVVQEVKYEVQHVQTLETKEKANSESIYSESVLYQITGTKTRYTIRKGESLTKVSLRFFGTKAMWPYIVKHNADVIKDPDNVPFGTTIKIPELIEK</sequence>
<dbReference type="InterPro" id="IPR000119">
    <property type="entry name" value="Hist_DNA-bd"/>
</dbReference>
<evidence type="ECO:0000259" key="5">
    <source>
        <dbReference type="PROSITE" id="PS51782"/>
    </source>
</evidence>
<dbReference type="GO" id="GO:0003677">
    <property type="term" value="F:DNA binding"/>
    <property type="evidence" value="ECO:0007669"/>
    <property type="project" value="UniProtKB-KW"/>
</dbReference>
<dbReference type="SMART" id="SM00257">
    <property type="entry name" value="LysM"/>
    <property type="match status" value="1"/>
</dbReference>
<dbReference type="InterPro" id="IPR010992">
    <property type="entry name" value="IHF-like_DNA-bd_dom_sf"/>
</dbReference>
<organism evidence="6 7">
    <name type="scientific">Bacteroides pyogenes F0041</name>
    <dbReference type="NCBI Taxonomy" id="1321819"/>
    <lineage>
        <taxon>Bacteria</taxon>
        <taxon>Pseudomonadati</taxon>
        <taxon>Bacteroidota</taxon>
        <taxon>Bacteroidia</taxon>
        <taxon>Bacteroidales</taxon>
        <taxon>Bacteroidaceae</taxon>
        <taxon>Bacteroides</taxon>
    </lineage>
</organism>
<protein>
    <submittedName>
        <fullName evidence="6">DNA-binding protein HU</fullName>
    </submittedName>
</protein>
<dbReference type="SUPFAM" id="SSF47729">
    <property type="entry name" value="IHF-like DNA-binding proteins"/>
    <property type="match status" value="1"/>
</dbReference>
<dbReference type="GO" id="GO:0005829">
    <property type="term" value="C:cytosol"/>
    <property type="evidence" value="ECO:0007669"/>
    <property type="project" value="TreeGrafter"/>
</dbReference>
<dbReference type="Proteomes" id="UP000016496">
    <property type="component" value="Unassembled WGS sequence"/>
</dbReference>
<comment type="caution">
    <text evidence="6">The sequence shown here is derived from an EMBL/GenBank/DDBJ whole genome shotgun (WGS) entry which is preliminary data.</text>
</comment>
<dbReference type="Gene3D" id="4.10.520.10">
    <property type="entry name" value="IHF-like DNA-binding proteins"/>
    <property type="match status" value="1"/>
</dbReference>
<feature type="domain" description="LysM" evidence="5">
    <location>
        <begin position="307"/>
        <end position="356"/>
    </location>
</feature>
<keyword evidence="4" id="KW-0472">Membrane</keyword>
<gene>
    <name evidence="6" type="ORF">HMPREF1981_01109</name>
</gene>
<evidence type="ECO:0000256" key="1">
    <source>
        <dbReference type="ARBA" id="ARBA00010529"/>
    </source>
</evidence>
<evidence type="ECO:0000256" key="3">
    <source>
        <dbReference type="RuleBase" id="RU003939"/>
    </source>
</evidence>
<dbReference type="Pfam" id="PF00216">
    <property type="entry name" value="Bac_DNA_binding"/>
    <property type="match status" value="1"/>
</dbReference>
<dbReference type="OrthoDB" id="9811567at2"/>
<dbReference type="PANTHER" id="PTHR33175">
    <property type="entry name" value="DNA-BINDING PROTEIN HU"/>
    <property type="match status" value="1"/>
</dbReference>
<keyword evidence="4" id="KW-0812">Transmembrane</keyword>
<keyword evidence="4" id="KW-1133">Transmembrane helix</keyword>
<proteinExistence type="inferred from homology"/>
<keyword evidence="2 6" id="KW-0238">DNA-binding</keyword>
<dbReference type="PROSITE" id="PS51782">
    <property type="entry name" value="LYSM"/>
    <property type="match status" value="1"/>
</dbReference>
<dbReference type="EMBL" id="AWSV01000058">
    <property type="protein sequence ID" value="ERI86124.1"/>
    <property type="molecule type" value="Genomic_DNA"/>
</dbReference>
<dbReference type="RefSeq" id="WP_021644470.1">
    <property type="nucleotide sequence ID" value="NZ_KE993072.1"/>
</dbReference>
<dbReference type="GO" id="GO:0030527">
    <property type="term" value="F:structural constituent of chromatin"/>
    <property type="evidence" value="ECO:0007669"/>
    <property type="project" value="InterPro"/>
</dbReference>
<reference evidence="6 7" key="1">
    <citation type="submission" date="2013-08" db="EMBL/GenBank/DDBJ databases">
        <authorList>
            <person name="Weinstock G."/>
            <person name="Sodergren E."/>
            <person name="Wylie T."/>
            <person name="Fulton L."/>
            <person name="Fulton R."/>
            <person name="Fronick C."/>
            <person name="O'Laughlin M."/>
            <person name="Godfrey J."/>
            <person name="Miner T."/>
            <person name="Herter B."/>
            <person name="Appelbaum E."/>
            <person name="Cordes M."/>
            <person name="Lek S."/>
            <person name="Wollam A."/>
            <person name="Pepin K.H."/>
            <person name="Palsikar V.B."/>
            <person name="Mitreva M."/>
            <person name="Wilson R.K."/>
        </authorList>
    </citation>
    <scope>NUCLEOTIDE SEQUENCE [LARGE SCALE GENOMIC DNA]</scope>
    <source>
        <strain evidence="6 7">F0041</strain>
    </source>
</reference>
<evidence type="ECO:0000313" key="6">
    <source>
        <dbReference type="EMBL" id="ERI86124.1"/>
    </source>
</evidence>
<feature type="transmembrane region" description="Helical" evidence="4">
    <location>
        <begin position="203"/>
        <end position="227"/>
    </location>
</feature>
<evidence type="ECO:0000256" key="4">
    <source>
        <dbReference type="SAM" id="Phobius"/>
    </source>
</evidence>
<dbReference type="PATRIC" id="fig|1321819.3.peg.1022"/>
<dbReference type="InterPro" id="IPR018392">
    <property type="entry name" value="LysM"/>
</dbReference>
<comment type="similarity">
    <text evidence="1 3">Belongs to the bacterial histone-like protein family.</text>
</comment>
<name>U2C6L2_9BACE</name>
<dbReference type="InterPro" id="IPR036779">
    <property type="entry name" value="LysM_dom_sf"/>
</dbReference>
<dbReference type="PANTHER" id="PTHR33175:SF2">
    <property type="entry name" value="INTEGRATION HOST FACTOR SUBUNIT ALPHA"/>
    <property type="match status" value="1"/>
</dbReference>
<dbReference type="HOGENOM" id="CLU_029436_0_0_10"/>
<accession>U2C6L2</accession>